<dbReference type="AlphaFoldDB" id="A0A5P2C7J5"/>
<evidence type="ECO:0000313" key="1">
    <source>
        <dbReference type="EMBL" id="QES38220.1"/>
    </source>
</evidence>
<name>A0A5P2C7J5_STRVZ</name>
<evidence type="ECO:0008006" key="3">
    <source>
        <dbReference type="Google" id="ProtNLM"/>
    </source>
</evidence>
<proteinExistence type="predicted"/>
<gene>
    <name evidence="1" type="ORF">DEJ48_36650</name>
</gene>
<evidence type="ECO:0000313" key="2">
    <source>
        <dbReference type="Proteomes" id="UP000322927"/>
    </source>
</evidence>
<dbReference type="EMBL" id="CP029192">
    <property type="protein sequence ID" value="QES38220.1"/>
    <property type="molecule type" value="Genomic_DNA"/>
</dbReference>
<accession>A0A5P2C7J5</accession>
<dbReference type="Proteomes" id="UP000322927">
    <property type="component" value="Chromosome"/>
</dbReference>
<reference evidence="1 2" key="1">
    <citation type="submission" date="2018-05" db="EMBL/GenBank/DDBJ databases">
        <title>Streptomyces venezuelae.</title>
        <authorList>
            <person name="Kim W."/>
            <person name="Lee N."/>
            <person name="Cho B.-K."/>
        </authorList>
    </citation>
    <scope>NUCLEOTIDE SEQUENCE [LARGE SCALE GENOMIC DNA]</scope>
    <source>
        <strain evidence="1 2">ATCC 14584</strain>
    </source>
</reference>
<organism evidence="1 2">
    <name type="scientific">Streptomyces venezuelae</name>
    <dbReference type="NCBI Taxonomy" id="54571"/>
    <lineage>
        <taxon>Bacteria</taxon>
        <taxon>Bacillati</taxon>
        <taxon>Actinomycetota</taxon>
        <taxon>Actinomycetes</taxon>
        <taxon>Kitasatosporales</taxon>
        <taxon>Streptomycetaceae</taxon>
        <taxon>Streptomyces</taxon>
    </lineage>
</organism>
<sequence>MIDRADVTAAFQAMLTVATGKPCGRGRLPLVAGHPCPTPYTVLYPMDSRYTGAPLADKAEDAHFVYQVTVVADREDQADWLADRVRRAVLDRGDSGQWVNQIEAPGTDIWARQLLLDDGLDGAGEAGVVTAVQRYELSASMS</sequence>
<protein>
    <recommendedName>
        <fullName evidence="3">DUF3168 domain-containing protein</fullName>
    </recommendedName>
</protein>